<dbReference type="Proteomes" id="UP000199493">
    <property type="component" value="Unassembled WGS sequence"/>
</dbReference>
<gene>
    <name evidence="1" type="ORF">SAMN04490369_102244</name>
    <name evidence="2" type="ORF">SAMN05878438_0469</name>
</gene>
<dbReference type="EMBL" id="FODB01000022">
    <property type="protein sequence ID" value="SEN74377.1"/>
    <property type="molecule type" value="Genomic_DNA"/>
</dbReference>
<proteinExistence type="predicted"/>
<reference evidence="1 4" key="1">
    <citation type="submission" date="2016-10" db="EMBL/GenBank/DDBJ databases">
        <authorList>
            <person name="de Groot N.N."/>
        </authorList>
    </citation>
    <scope>NUCLEOTIDE SEQUENCE [LARGE SCALE GENOMIC DNA]</scope>
    <source>
        <strain evidence="1 4">558</strain>
    </source>
</reference>
<evidence type="ECO:0000313" key="4">
    <source>
        <dbReference type="Proteomes" id="UP000199493"/>
    </source>
</evidence>
<evidence type="ECO:0000313" key="1">
    <source>
        <dbReference type="EMBL" id="SEN74377.1"/>
    </source>
</evidence>
<name>A0A1N6I639_9GAMM</name>
<protein>
    <submittedName>
        <fullName evidence="2">Uncharacterized protein</fullName>
    </submittedName>
</protein>
<accession>A0A1N6I639</accession>
<accession>A0A1H8J2D9</accession>
<sequence length="37" mass="4272">MTIIKAIPARNDEVLAFWQCQAQWQRAANDALANFYC</sequence>
<organism evidence="2 3">
    <name type="scientific">Vreelandella aquamarina</name>
    <dbReference type="NCBI Taxonomy" id="77097"/>
    <lineage>
        <taxon>Bacteria</taxon>
        <taxon>Pseudomonadati</taxon>
        <taxon>Pseudomonadota</taxon>
        <taxon>Gammaproteobacteria</taxon>
        <taxon>Oceanospirillales</taxon>
        <taxon>Halomonadaceae</taxon>
        <taxon>Vreelandella</taxon>
    </lineage>
</organism>
<dbReference type="Proteomes" id="UP000185024">
    <property type="component" value="Unassembled WGS sequence"/>
</dbReference>
<dbReference type="STRING" id="77097.SAMN04490369_102244"/>
<reference evidence="2 3" key="2">
    <citation type="submission" date="2016-11" db="EMBL/GenBank/DDBJ databases">
        <authorList>
            <person name="Jaros S."/>
            <person name="Januszkiewicz K."/>
            <person name="Wedrychowicz H."/>
        </authorList>
    </citation>
    <scope>NUCLEOTIDE SEQUENCE [LARGE SCALE GENOMIC DNA]</scope>
    <source>
        <strain evidence="2 3">ACAM 239</strain>
    </source>
</reference>
<evidence type="ECO:0000313" key="3">
    <source>
        <dbReference type="Proteomes" id="UP000185024"/>
    </source>
</evidence>
<evidence type="ECO:0000313" key="2">
    <source>
        <dbReference type="EMBL" id="SIN61266.1"/>
    </source>
</evidence>
<dbReference type="AlphaFoldDB" id="A0A1N6I639"/>
<dbReference type="EMBL" id="FSQX01000001">
    <property type="protein sequence ID" value="SIN61266.1"/>
    <property type="molecule type" value="Genomic_DNA"/>
</dbReference>